<dbReference type="FunFam" id="1.10.630.10:FF:000024">
    <property type="entry name" value="Allene oxide synthase, chloroplastic"/>
    <property type="match status" value="1"/>
</dbReference>
<sequence>MEASPASAGPTRRRRSEADGTATTTSESAPLLSRQLVDIPGSYGLPILGAIADRLDYYWFQGPAKFFRSRMEKYGGSTVFRTNMPPGPFISTDSRVVALLDAETFQVLFDCNKVEKGNVFTGTFVPYPALTGGYRVLSYLDPSEPSHTKLKLFVLSLLRSRHGNFVPEFSCAVRELFDELESVLASGRKAGFNAPCERASFKFLCRAFLGRDPANGGIGNDGPALIQKWILVQLAPDLSLGLPKPLEELLLRTFRLPPCLVKNDYKRLVDFFRAAGGPALDEAERLGISRDEALHNLIFLICFNSWGGLKVLLPCIIKWIAGAGPEIHRELAREVRSSGAATSVGLNPAVLERLPLLNSAIYEVLRIEPPLPLQYGRAKRDLVLESHRARYKVRAGEMLCGYQPLATRDPLVFENSDSYVANRFVGEEGERLLKYVVWSNGQETAEPTERNKQCPGKDLVMLVARIMVAELFLRYDSLEVEATDEYMGDSVTITSLRPASPSVAVR</sequence>
<dbReference type="GO" id="GO:0020037">
    <property type="term" value="F:heme binding"/>
    <property type="evidence" value="ECO:0007669"/>
    <property type="project" value="InterPro"/>
</dbReference>
<dbReference type="GO" id="GO:0004497">
    <property type="term" value="F:monooxygenase activity"/>
    <property type="evidence" value="ECO:0007669"/>
    <property type="project" value="InterPro"/>
</dbReference>
<dbReference type="Gene3D" id="1.10.630.10">
    <property type="entry name" value="Cytochrome P450"/>
    <property type="match status" value="1"/>
</dbReference>
<evidence type="ECO:0000256" key="11">
    <source>
        <dbReference type="PIRSR" id="PIRSR602403-1"/>
    </source>
</evidence>
<gene>
    <name evidence="13" type="ORF">NYM_LOCUS15476</name>
</gene>
<comment type="similarity">
    <text evidence="1">Belongs to the cytochrome P450 family.</text>
</comment>
<keyword evidence="6" id="KW-0276">Fatty acid metabolism</keyword>
<keyword evidence="7 11" id="KW-0408">Iron</keyword>
<dbReference type="PANTHER" id="PTHR24286:SF255">
    <property type="entry name" value="ALLENE OXIDE SYNTHASE, CHLOROPLASTIC"/>
    <property type="match status" value="1"/>
</dbReference>
<dbReference type="PRINTS" id="PR00465">
    <property type="entry name" value="EP450IV"/>
</dbReference>
<evidence type="ECO:0000256" key="2">
    <source>
        <dbReference type="ARBA" id="ARBA00022516"/>
    </source>
</evidence>
<dbReference type="InterPro" id="IPR001128">
    <property type="entry name" value="Cyt_P450"/>
</dbReference>
<dbReference type="SUPFAM" id="SSF48264">
    <property type="entry name" value="Cytochrome P450"/>
    <property type="match status" value="1"/>
</dbReference>
<dbReference type="AlphaFoldDB" id="A0A5K1BNR6"/>
<dbReference type="InterPro" id="IPR036396">
    <property type="entry name" value="Cyt_P450_sf"/>
</dbReference>
<evidence type="ECO:0000256" key="10">
    <source>
        <dbReference type="ARBA" id="ARBA00023239"/>
    </source>
</evidence>
<name>A0A5K1BNR6_9MAGN</name>
<dbReference type="GO" id="GO:0005506">
    <property type="term" value="F:iron ion binding"/>
    <property type="evidence" value="ECO:0007669"/>
    <property type="project" value="InterPro"/>
</dbReference>
<evidence type="ECO:0000256" key="4">
    <source>
        <dbReference type="ARBA" id="ARBA00022723"/>
    </source>
</evidence>
<dbReference type="EMBL" id="LR721781">
    <property type="protein sequence ID" value="VVW16758.1"/>
    <property type="molecule type" value="Genomic_DNA"/>
</dbReference>
<evidence type="ECO:0000256" key="3">
    <source>
        <dbReference type="ARBA" id="ARBA00022617"/>
    </source>
</evidence>
<evidence type="ECO:0000256" key="5">
    <source>
        <dbReference type="ARBA" id="ARBA00022767"/>
    </source>
</evidence>
<evidence type="ECO:0000256" key="8">
    <source>
        <dbReference type="ARBA" id="ARBA00023098"/>
    </source>
</evidence>
<dbReference type="OMA" id="HLQCQAI"/>
<comment type="cofactor">
    <cofactor evidence="11">
        <name>heme</name>
        <dbReference type="ChEBI" id="CHEBI:30413"/>
    </cofactor>
</comment>
<keyword evidence="2" id="KW-0444">Lipid biosynthesis</keyword>
<evidence type="ECO:0000256" key="9">
    <source>
        <dbReference type="ARBA" id="ARBA00023160"/>
    </source>
</evidence>
<evidence type="ECO:0000256" key="1">
    <source>
        <dbReference type="ARBA" id="ARBA00010617"/>
    </source>
</evidence>
<dbReference type="GO" id="GO:0016705">
    <property type="term" value="F:oxidoreductase activity, acting on paired donors, with incorporation or reduction of molecular oxygen"/>
    <property type="evidence" value="ECO:0007669"/>
    <property type="project" value="InterPro"/>
</dbReference>
<feature type="binding site" description="axial binding residue" evidence="11">
    <location>
        <position position="454"/>
    </location>
    <ligand>
        <name>heme</name>
        <dbReference type="ChEBI" id="CHEBI:30413"/>
    </ligand>
    <ligandPart>
        <name>Fe</name>
        <dbReference type="ChEBI" id="CHEBI:18248"/>
    </ligandPart>
</feature>
<keyword evidence="5" id="KW-0925">Oxylipin biosynthesis</keyword>
<evidence type="ECO:0008006" key="14">
    <source>
        <dbReference type="Google" id="ProtNLM"/>
    </source>
</evidence>
<dbReference type="CDD" id="cd11071">
    <property type="entry name" value="CYP74"/>
    <property type="match status" value="1"/>
</dbReference>
<protein>
    <recommendedName>
        <fullName evidence="14">Allene oxide synthase</fullName>
    </recommendedName>
</protein>
<proteinExistence type="inferred from homology"/>
<keyword evidence="8" id="KW-0443">Lipid metabolism</keyword>
<evidence type="ECO:0000256" key="7">
    <source>
        <dbReference type="ARBA" id="ARBA00023004"/>
    </source>
</evidence>
<dbReference type="GO" id="GO:0016829">
    <property type="term" value="F:lyase activity"/>
    <property type="evidence" value="ECO:0007669"/>
    <property type="project" value="UniProtKB-KW"/>
</dbReference>
<keyword evidence="3 11" id="KW-0349">Heme</keyword>
<dbReference type="GO" id="GO:0016125">
    <property type="term" value="P:sterol metabolic process"/>
    <property type="evidence" value="ECO:0007669"/>
    <property type="project" value="TreeGrafter"/>
</dbReference>
<dbReference type="PANTHER" id="PTHR24286">
    <property type="entry name" value="CYTOCHROME P450 26"/>
    <property type="match status" value="1"/>
</dbReference>
<reference evidence="13" key="1">
    <citation type="submission" date="2019-09" db="EMBL/GenBank/DDBJ databases">
        <authorList>
            <person name="Zhang L."/>
        </authorList>
    </citation>
    <scope>NUCLEOTIDE SEQUENCE</scope>
</reference>
<dbReference type="GO" id="GO:0006633">
    <property type="term" value="P:fatty acid biosynthetic process"/>
    <property type="evidence" value="ECO:0007669"/>
    <property type="project" value="UniProtKB-KW"/>
</dbReference>
<dbReference type="Pfam" id="PF00067">
    <property type="entry name" value="p450"/>
    <property type="match status" value="1"/>
</dbReference>
<evidence type="ECO:0000313" key="13">
    <source>
        <dbReference type="EMBL" id="VVW16758.1"/>
    </source>
</evidence>
<dbReference type="OrthoDB" id="2789670at2759"/>
<dbReference type="GO" id="GO:0031408">
    <property type="term" value="P:oxylipin biosynthetic process"/>
    <property type="evidence" value="ECO:0007669"/>
    <property type="project" value="UniProtKB-KW"/>
</dbReference>
<dbReference type="Gramene" id="NC3G0221710.1">
    <property type="protein sequence ID" value="NC3G0221710.1:cds"/>
    <property type="gene ID" value="NC3G0221710"/>
</dbReference>
<keyword evidence="10" id="KW-0456">Lyase</keyword>
<evidence type="ECO:0000256" key="12">
    <source>
        <dbReference type="SAM" id="MobiDB-lite"/>
    </source>
</evidence>
<evidence type="ECO:0000256" key="6">
    <source>
        <dbReference type="ARBA" id="ARBA00022832"/>
    </source>
</evidence>
<feature type="region of interest" description="Disordered" evidence="12">
    <location>
        <begin position="1"/>
        <end position="27"/>
    </location>
</feature>
<keyword evidence="9" id="KW-0275">Fatty acid biosynthesis</keyword>
<organism evidence="13">
    <name type="scientific">Nymphaea colorata</name>
    <name type="common">pocket water lily</name>
    <dbReference type="NCBI Taxonomy" id="210225"/>
    <lineage>
        <taxon>Eukaryota</taxon>
        <taxon>Viridiplantae</taxon>
        <taxon>Streptophyta</taxon>
        <taxon>Embryophyta</taxon>
        <taxon>Tracheophyta</taxon>
        <taxon>Spermatophyta</taxon>
        <taxon>Magnoliopsida</taxon>
        <taxon>Nymphaeales</taxon>
        <taxon>Nymphaeaceae</taxon>
        <taxon>Nymphaea</taxon>
    </lineage>
</organism>
<accession>A0A5K1BNR6</accession>
<keyword evidence="4 11" id="KW-0479">Metal-binding</keyword>
<dbReference type="InterPro" id="IPR002403">
    <property type="entry name" value="Cyt_P450_E_grp-IV"/>
</dbReference>